<evidence type="ECO:0000313" key="1">
    <source>
        <dbReference type="EMBL" id="VVE46656.1"/>
    </source>
</evidence>
<dbReference type="AlphaFoldDB" id="A0A5E4YD35"/>
<accession>A0A5E4YD35</accession>
<dbReference type="Proteomes" id="UP000383971">
    <property type="component" value="Unassembled WGS sequence"/>
</dbReference>
<sequence>MLCAGLVRGDKNRRETMGARFMATAPESRTPLLHCRKAMTRDMRKW</sequence>
<protein>
    <submittedName>
        <fullName evidence="1">Uncharacterized protein</fullName>
    </submittedName>
</protein>
<reference evidence="1 2" key="1">
    <citation type="submission" date="2019-08" db="EMBL/GenBank/DDBJ databases">
        <authorList>
            <person name="Peeters C."/>
        </authorList>
    </citation>
    <scope>NUCLEOTIDE SEQUENCE [LARGE SCALE GENOMIC DNA]</scope>
    <source>
        <strain evidence="1 2">LMG 31111</strain>
    </source>
</reference>
<proteinExistence type="predicted"/>
<dbReference type="EMBL" id="CABPSE010000019">
    <property type="protein sequence ID" value="VVE46656.1"/>
    <property type="molecule type" value="Genomic_DNA"/>
</dbReference>
<name>A0A5E4YD35_9BURK</name>
<evidence type="ECO:0000313" key="2">
    <source>
        <dbReference type="Proteomes" id="UP000383971"/>
    </source>
</evidence>
<keyword evidence="2" id="KW-1185">Reference proteome</keyword>
<organism evidence="1 2">
    <name type="scientific">Pandoraea communis</name>
    <dbReference type="NCBI Taxonomy" id="2508297"/>
    <lineage>
        <taxon>Bacteria</taxon>
        <taxon>Pseudomonadati</taxon>
        <taxon>Pseudomonadota</taxon>
        <taxon>Betaproteobacteria</taxon>
        <taxon>Burkholderiales</taxon>
        <taxon>Burkholderiaceae</taxon>
        <taxon>Pandoraea</taxon>
    </lineage>
</organism>
<gene>
    <name evidence="1" type="ORF">PCO31111_04477</name>
</gene>